<reference evidence="1 2" key="1">
    <citation type="submission" date="2019-04" db="EMBL/GenBank/DDBJ databases">
        <title>Friends and foes A comparative genomics study of 23 Aspergillus species from section Flavi.</title>
        <authorList>
            <consortium name="DOE Joint Genome Institute"/>
            <person name="Kjaerbolling I."/>
            <person name="Vesth T."/>
            <person name="Frisvad J.C."/>
            <person name="Nybo J.L."/>
            <person name="Theobald S."/>
            <person name="Kildgaard S."/>
            <person name="Isbrandt T."/>
            <person name="Kuo A."/>
            <person name="Sato A."/>
            <person name="Lyhne E.K."/>
            <person name="Kogle M.E."/>
            <person name="Wiebenga A."/>
            <person name="Kun R.S."/>
            <person name="Lubbers R.J."/>
            <person name="Makela M.R."/>
            <person name="Barry K."/>
            <person name="Chovatia M."/>
            <person name="Clum A."/>
            <person name="Daum C."/>
            <person name="Haridas S."/>
            <person name="He G."/>
            <person name="LaButti K."/>
            <person name="Lipzen A."/>
            <person name="Mondo S."/>
            <person name="Riley R."/>
            <person name="Salamov A."/>
            <person name="Simmons B.A."/>
            <person name="Magnuson J.K."/>
            <person name="Henrissat B."/>
            <person name="Mortensen U.H."/>
            <person name="Larsen T.O."/>
            <person name="Devries R.P."/>
            <person name="Grigoriev I.V."/>
            <person name="Machida M."/>
            <person name="Baker S.E."/>
            <person name="Andersen M.R."/>
        </authorList>
    </citation>
    <scope>NUCLEOTIDE SEQUENCE [LARGE SCALE GENOMIC DNA]</scope>
    <source>
        <strain evidence="1 2">CBS 117625</strain>
    </source>
</reference>
<dbReference type="Proteomes" id="UP000325672">
    <property type="component" value="Unassembled WGS sequence"/>
</dbReference>
<gene>
    <name evidence="1" type="ORF">BDV38DRAFT_281646</name>
</gene>
<proteinExistence type="predicted"/>
<sequence length="333" mass="38397">MIQTAQKAVLVGRDFRFELGPVMDPFSRLPWFVLRKILCSIPDLPTLYNLHNASPGIAAFLHENNVLFRIIVDTIITKPILRRGLLPEVLHSIKVLIVRWNKQLRFQQNMEIIEPDSEFESPQQPFENYIGFPDLDSPLSVSETRQGIIPRSTPPVILCRLLALMTRIQRPVHACFQPSVARCLTERRVPSPSHLHTRAIRFFNTRPVVGPPSKQPKGVPVGPPTWFEEQRLVSVFLHVVVSYEFREAYNASNYLAPAMLDPSEAGINYDIEGFCDQTLWSRYEQSQRLGKLLEWLEEQAGGKENMHTWLRWVIVPDNLGHCCYWDTSMTREE</sequence>
<dbReference type="OrthoDB" id="4358152at2759"/>
<accession>A0A5N6SXT0</accession>
<name>A0A5N6SXT0_ASPPS</name>
<evidence type="ECO:0000313" key="2">
    <source>
        <dbReference type="Proteomes" id="UP000325672"/>
    </source>
</evidence>
<dbReference type="RefSeq" id="XP_031914780.1">
    <property type="nucleotide sequence ID" value="XM_032059605.1"/>
</dbReference>
<organism evidence="1 2">
    <name type="scientific">Aspergillus pseudotamarii</name>
    <dbReference type="NCBI Taxonomy" id="132259"/>
    <lineage>
        <taxon>Eukaryota</taxon>
        <taxon>Fungi</taxon>
        <taxon>Dikarya</taxon>
        <taxon>Ascomycota</taxon>
        <taxon>Pezizomycotina</taxon>
        <taxon>Eurotiomycetes</taxon>
        <taxon>Eurotiomycetidae</taxon>
        <taxon>Eurotiales</taxon>
        <taxon>Aspergillaceae</taxon>
        <taxon>Aspergillus</taxon>
        <taxon>Aspergillus subgen. Circumdati</taxon>
    </lineage>
</organism>
<keyword evidence="2" id="KW-1185">Reference proteome</keyword>
<dbReference type="GeneID" id="43643815"/>
<dbReference type="EMBL" id="ML743569">
    <property type="protein sequence ID" value="KAE8138717.1"/>
    <property type="molecule type" value="Genomic_DNA"/>
</dbReference>
<dbReference type="AlphaFoldDB" id="A0A5N6SXT0"/>
<protein>
    <submittedName>
        <fullName evidence="1">Uncharacterized protein</fullName>
    </submittedName>
</protein>
<evidence type="ECO:0000313" key="1">
    <source>
        <dbReference type="EMBL" id="KAE8138717.1"/>
    </source>
</evidence>